<reference evidence="1 2" key="2">
    <citation type="submission" date="2007-08" db="EMBL/GenBank/DDBJ databases">
        <authorList>
            <person name="Fulton L."/>
            <person name="Clifton S."/>
            <person name="Fulton B."/>
            <person name="Xu J."/>
            <person name="Minx P."/>
            <person name="Pepin K.H."/>
            <person name="Johnson M."/>
            <person name="Thiruvilangam P."/>
            <person name="Bhonagiri V."/>
            <person name="Nash W.E."/>
            <person name="Wang C."/>
            <person name="Mardis E.R."/>
            <person name="Wilson R.K."/>
        </authorList>
    </citation>
    <scope>NUCLEOTIDE SEQUENCE [LARGE SCALE GENOMIC DNA]</scope>
    <source>
        <strain evidence="1 2">DSM 753</strain>
    </source>
</reference>
<sequence>MCILIAHRPFCRTQLSKCIFHSINIIILLLFDIPHHPQIP</sequence>
<name>A7VNR3_9FIRM</name>
<evidence type="ECO:0000313" key="1">
    <source>
        <dbReference type="EMBL" id="EDO62973.1"/>
    </source>
</evidence>
<dbReference type="EMBL" id="ABCB02000009">
    <property type="protein sequence ID" value="EDO62973.1"/>
    <property type="molecule type" value="Genomic_DNA"/>
</dbReference>
<dbReference type="HOGENOM" id="CLU_3287450_0_0_9"/>
<gene>
    <name evidence="1" type="ORF">CLOLEP_00189</name>
</gene>
<comment type="caution">
    <text evidence="1">The sequence shown here is derived from an EMBL/GenBank/DDBJ whole genome shotgun (WGS) entry which is preliminary data.</text>
</comment>
<protein>
    <submittedName>
        <fullName evidence="1">Uncharacterized protein</fullName>
    </submittedName>
</protein>
<evidence type="ECO:0000313" key="2">
    <source>
        <dbReference type="Proteomes" id="UP000003490"/>
    </source>
</evidence>
<accession>A7VNR3</accession>
<dbReference type="AlphaFoldDB" id="A7VNR3"/>
<organism evidence="1 2">
    <name type="scientific">[Clostridium] leptum DSM 753</name>
    <dbReference type="NCBI Taxonomy" id="428125"/>
    <lineage>
        <taxon>Bacteria</taxon>
        <taxon>Bacillati</taxon>
        <taxon>Bacillota</taxon>
        <taxon>Clostridia</taxon>
        <taxon>Eubacteriales</taxon>
        <taxon>Oscillospiraceae</taxon>
        <taxon>Oscillospiraceae incertae sedis</taxon>
    </lineage>
</organism>
<reference evidence="1 2" key="1">
    <citation type="submission" date="2007-08" db="EMBL/GenBank/DDBJ databases">
        <title>Draft genome sequence of Clostridium leptum (DSM 753).</title>
        <authorList>
            <person name="Sudarsanam P."/>
            <person name="Ley R."/>
            <person name="Guruge J."/>
            <person name="Turnbaugh P.J."/>
            <person name="Mahowald M."/>
            <person name="Liep D."/>
            <person name="Gordon J."/>
        </authorList>
    </citation>
    <scope>NUCLEOTIDE SEQUENCE [LARGE SCALE GENOMIC DNA]</scope>
    <source>
        <strain evidence="1 2">DSM 753</strain>
    </source>
</reference>
<proteinExistence type="predicted"/>
<dbReference type="Proteomes" id="UP000003490">
    <property type="component" value="Unassembled WGS sequence"/>
</dbReference>